<evidence type="ECO:0000313" key="9">
    <source>
        <dbReference type="RefSeq" id="XP_010499303.1"/>
    </source>
</evidence>
<evidence type="ECO:0000256" key="1">
    <source>
        <dbReference type="ARBA" id="ARBA00007265"/>
    </source>
</evidence>
<comment type="similarity">
    <text evidence="1 4">Belongs to the tRNA nucleotidyltransferase/poly(A) polymerase family.</text>
</comment>
<evidence type="ECO:0000256" key="5">
    <source>
        <dbReference type="SAM" id="MobiDB-lite"/>
    </source>
</evidence>
<evidence type="ECO:0000313" key="8">
    <source>
        <dbReference type="Proteomes" id="UP000694864"/>
    </source>
</evidence>
<feature type="domain" description="Poly A polymerase head" evidence="6">
    <location>
        <begin position="115"/>
        <end position="242"/>
    </location>
</feature>
<dbReference type="PANTHER" id="PTHR43051">
    <property type="entry name" value="POLYNUCLEOTIDE ADENYLYLTRANSFERASE FAMILY PROTEIN"/>
    <property type="match status" value="1"/>
</dbReference>
<protein>
    <submittedName>
        <fullName evidence="9">Uncharacterized protein LOC104776859 isoform X2</fullName>
    </submittedName>
</protein>
<dbReference type="CDD" id="cd05398">
    <property type="entry name" value="NT_ClassII-CCAase"/>
    <property type="match status" value="1"/>
</dbReference>
<evidence type="ECO:0000259" key="6">
    <source>
        <dbReference type="Pfam" id="PF01743"/>
    </source>
</evidence>
<reference evidence="8" key="1">
    <citation type="journal article" date="2014" name="Nat. Commun.">
        <title>The emerging biofuel crop Camelina sativa retains a highly undifferentiated hexaploid genome structure.</title>
        <authorList>
            <person name="Kagale S."/>
            <person name="Koh C."/>
            <person name="Nixon J."/>
            <person name="Bollina V."/>
            <person name="Clarke W.E."/>
            <person name="Tuteja R."/>
            <person name="Spillane C."/>
            <person name="Robinson S.J."/>
            <person name="Links M.G."/>
            <person name="Clarke C."/>
            <person name="Higgins E.E."/>
            <person name="Huebert T."/>
            <person name="Sharpe A.G."/>
            <person name="Parkin I.A."/>
        </authorList>
    </citation>
    <scope>NUCLEOTIDE SEQUENCE [LARGE SCALE GENOMIC DNA]</scope>
    <source>
        <strain evidence="8">cv. DH55</strain>
    </source>
</reference>
<dbReference type="Gene3D" id="3.30.460.10">
    <property type="entry name" value="Beta Polymerase, domain 2"/>
    <property type="match status" value="1"/>
</dbReference>
<evidence type="ECO:0000256" key="2">
    <source>
        <dbReference type="ARBA" id="ARBA00022679"/>
    </source>
</evidence>
<dbReference type="Gene3D" id="1.10.3090.10">
    <property type="entry name" value="cca-adding enzyme, domain 2"/>
    <property type="match status" value="1"/>
</dbReference>
<dbReference type="GeneID" id="104776859"/>
<proteinExistence type="inferred from homology"/>
<dbReference type="Pfam" id="PF12627">
    <property type="entry name" value="PolyA_pol_RNAbd"/>
    <property type="match status" value="1"/>
</dbReference>
<reference evidence="9" key="2">
    <citation type="submission" date="2025-08" db="UniProtKB">
        <authorList>
            <consortium name="RefSeq"/>
        </authorList>
    </citation>
    <scope>IDENTIFICATION</scope>
    <source>
        <tissue evidence="9">Leaf</tissue>
    </source>
</reference>
<dbReference type="SUPFAM" id="SSF81891">
    <property type="entry name" value="Poly A polymerase C-terminal region-like"/>
    <property type="match status" value="1"/>
</dbReference>
<accession>A0ABM0YDE6</accession>
<evidence type="ECO:0000256" key="4">
    <source>
        <dbReference type="RuleBase" id="RU003953"/>
    </source>
</evidence>
<sequence length="521" mass="58859">MFNKLSSMAYGSFGVSSKALVFCRPCYGSFRDLPFSLRASTIGHCGCVGAIAAPRNVVKPRKEESRDFSGARKSNKDKSMPWKKMDANEFGIQRSMIPDSTRMVLNKLKKKGFQVYLVGGCVRDLILDRIPKDFDVITTAELKEVRKVFPSCQIVGRRFPICHVYVDDIIIEVSSFSTSARTGKAPNKNLRKPAGCNERDYIRWKNCLQRDFTVNGLMFDPSENVVYDYIGGVEDLRNSKVRTVSAAKLSFVEDTARILRAIRIAARLGFSLTKDVAISVKELSSSLLRLDPSRIRMEINYMLAYGSAEASLRLLWRFGLMEILLPIQSLFRNLDRLVAPDRPCHEFLWIGILAFHKALVDKPRDPTVVACFCLAIYSELSLAEAIKIARSNSKPHNSNFRELSGHEKDIIDSDSKLAQQVLNLAESIRSAARKLNDRDYIANAMSQYPQAPDSDMVFMSRPVLERVEKMFGNVRSKGSQETDGVPSLERRIDYKSLALGDFHETRRVFARIVFDTVYPPT</sequence>
<dbReference type="InterPro" id="IPR002646">
    <property type="entry name" value="PolA_pol_head_dom"/>
</dbReference>
<keyword evidence="2 4" id="KW-0808">Transferase</keyword>
<keyword evidence="8" id="KW-1185">Reference proteome</keyword>
<feature type="domain" description="tRNA nucleotidyltransferase/poly(A) polymerase RNA and SrmB- binding" evidence="7">
    <location>
        <begin position="269"/>
        <end position="328"/>
    </location>
</feature>
<keyword evidence="3" id="KW-0547">Nucleotide-binding</keyword>
<dbReference type="InterPro" id="IPR032828">
    <property type="entry name" value="PolyA_RNA-bd"/>
</dbReference>
<dbReference type="InterPro" id="IPR052191">
    <property type="entry name" value="tRNA_ntf/polyA_polymerase_I"/>
</dbReference>
<dbReference type="InterPro" id="IPR043519">
    <property type="entry name" value="NT_sf"/>
</dbReference>
<dbReference type="Proteomes" id="UP000694864">
    <property type="component" value="Chromosome 3"/>
</dbReference>
<gene>
    <name evidence="9" type="primary">LOC104776859</name>
</gene>
<dbReference type="Pfam" id="PF01743">
    <property type="entry name" value="PolyA_pol"/>
    <property type="match status" value="1"/>
</dbReference>
<dbReference type="RefSeq" id="XP_010499303.1">
    <property type="nucleotide sequence ID" value="XM_010501001.2"/>
</dbReference>
<dbReference type="PANTHER" id="PTHR43051:SF3">
    <property type="entry name" value="POLYNUCLEOTIDE ADENYLYLTRANSFERASE FAMILY PROTEIN"/>
    <property type="match status" value="1"/>
</dbReference>
<evidence type="ECO:0000259" key="7">
    <source>
        <dbReference type="Pfam" id="PF12627"/>
    </source>
</evidence>
<keyword evidence="4" id="KW-0694">RNA-binding</keyword>
<name>A0ABM0YDE6_CAMSA</name>
<feature type="region of interest" description="Disordered" evidence="5">
    <location>
        <begin position="61"/>
        <end position="81"/>
    </location>
</feature>
<evidence type="ECO:0000256" key="3">
    <source>
        <dbReference type="ARBA" id="ARBA00022741"/>
    </source>
</evidence>
<dbReference type="SUPFAM" id="SSF81301">
    <property type="entry name" value="Nucleotidyltransferase"/>
    <property type="match status" value="1"/>
</dbReference>
<organism evidence="8 9">
    <name type="scientific">Camelina sativa</name>
    <name type="common">False flax</name>
    <name type="synonym">Myagrum sativum</name>
    <dbReference type="NCBI Taxonomy" id="90675"/>
    <lineage>
        <taxon>Eukaryota</taxon>
        <taxon>Viridiplantae</taxon>
        <taxon>Streptophyta</taxon>
        <taxon>Embryophyta</taxon>
        <taxon>Tracheophyta</taxon>
        <taxon>Spermatophyta</taxon>
        <taxon>Magnoliopsida</taxon>
        <taxon>eudicotyledons</taxon>
        <taxon>Gunneridae</taxon>
        <taxon>Pentapetalae</taxon>
        <taxon>rosids</taxon>
        <taxon>malvids</taxon>
        <taxon>Brassicales</taxon>
        <taxon>Brassicaceae</taxon>
        <taxon>Camelineae</taxon>
        <taxon>Camelina</taxon>
    </lineage>
</organism>